<dbReference type="STRING" id="5539.A0A3E2HFZ1"/>
<feature type="compositionally biased region" description="Polar residues" evidence="8">
    <location>
        <begin position="98"/>
        <end position="128"/>
    </location>
</feature>
<evidence type="ECO:0000256" key="1">
    <source>
        <dbReference type="ARBA" id="ARBA00004123"/>
    </source>
</evidence>
<dbReference type="OrthoDB" id="189997at2759"/>
<evidence type="ECO:0000256" key="5">
    <source>
        <dbReference type="ARBA" id="ARBA00023125"/>
    </source>
</evidence>
<feature type="non-terminal residue" evidence="10">
    <location>
        <position position="676"/>
    </location>
</feature>
<proteinExistence type="predicted"/>
<dbReference type="PANTHER" id="PTHR47782">
    <property type="entry name" value="ZN(II)2CYS6 TRANSCRIPTION FACTOR (EUROFUNG)-RELATED"/>
    <property type="match status" value="1"/>
</dbReference>
<protein>
    <recommendedName>
        <fullName evidence="9">Xylanolytic transcriptional activator regulatory domain-containing protein</fullName>
    </recommendedName>
</protein>
<feature type="non-terminal residue" evidence="10">
    <location>
        <position position="1"/>
    </location>
</feature>
<reference evidence="10 11" key="1">
    <citation type="submission" date="2018-05" db="EMBL/GenBank/DDBJ databases">
        <title>Draft genome sequence of Scytalidium lignicola DSM 105466, a ubiquitous saprotrophic fungus.</title>
        <authorList>
            <person name="Buettner E."/>
            <person name="Gebauer A.M."/>
            <person name="Hofrichter M."/>
            <person name="Liers C."/>
            <person name="Kellner H."/>
        </authorList>
    </citation>
    <scope>NUCLEOTIDE SEQUENCE [LARGE SCALE GENOMIC DNA]</scope>
    <source>
        <strain evidence="10 11">DSM 105466</strain>
    </source>
</reference>
<keyword evidence="5" id="KW-0238">DNA-binding</keyword>
<keyword evidence="4" id="KW-0805">Transcription regulation</keyword>
<sequence length="676" mass="76187">MSLKVSSSKGQDKIRVYVNHHDAQLERVHYSCDRKLPECSQCLAAGSTCTGFNSARAAHVPRSLIHYLEQEITRMERELGQVGHAQGNENEILASLTSAGEPQQTPPTGSTVPENRSNTTLSPSNATKESVRASAELQQMIAATIPLGPSVTDVVRKIRMGLTPSLVLSAGGADRVQSKAPVKERLCEHEVDASMIASLPTHVIHILVKKYMQRMLPVEPFLYEPTVWEQLHRVLEKIPRQRTSRQGSHEHPTVALDYDFLTIYLILAVSANLGSAKTGNLERCLAFSESLFKEGIRHLSQTAPYPSDMAWIQITLLILQYASINPRLGNVWILSGFAMRNCLELGLHREMPVSNGLDPLTMDMRRRIFWTAYCMDRSICATLQRPLSIGDAAINSEFPSILEDRCITSSGIDQRGQWTKQLALRWIQYRKLQSIIIEFHFQGMPLDAGKSWEEWLAETEEKLRAWYENDLPHDGWTEFALMHGLVMLYRPSPRIVPSPRNLVLAFKAACASASSCRKQLLSGYFPRPWLAAHHTFETGLVALYCLKHNYAGISEIYNPAEIFETTRLFTQNLLTISSNGWPEITEYAGIYEKLLVPVLDAILSRSRPVEGSHTLEQDIELTKLLFPSPTHPKELKFAGNRLEDFQDGYLEFDETLFGWDDDLLGRESGNPSMWLT</sequence>
<dbReference type="InterPro" id="IPR007219">
    <property type="entry name" value="XnlR_reg_dom"/>
</dbReference>
<dbReference type="GO" id="GO:0043565">
    <property type="term" value="F:sequence-specific DNA binding"/>
    <property type="evidence" value="ECO:0007669"/>
    <property type="project" value="TreeGrafter"/>
</dbReference>
<name>A0A3E2HFZ1_SCYLI</name>
<dbReference type="SMART" id="SM00906">
    <property type="entry name" value="Fungal_trans"/>
    <property type="match status" value="1"/>
</dbReference>
<keyword evidence="2" id="KW-0479">Metal-binding</keyword>
<evidence type="ECO:0000256" key="7">
    <source>
        <dbReference type="ARBA" id="ARBA00023242"/>
    </source>
</evidence>
<comment type="subcellular location">
    <subcellularLocation>
        <location evidence="1">Nucleus</location>
    </subcellularLocation>
</comment>
<feature type="domain" description="Xylanolytic transcriptional activator regulatory" evidence="9">
    <location>
        <begin position="331"/>
        <end position="405"/>
    </location>
</feature>
<dbReference type="GO" id="GO:0008270">
    <property type="term" value="F:zinc ion binding"/>
    <property type="evidence" value="ECO:0007669"/>
    <property type="project" value="InterPro"/>
</dbReference>
<dbReference type="CDD" id="cd00067">
    <property type="entry name" value="GAL4"/>
    <property type="match status" value="1"/>
</dbReference>
<evidence type="ECO:0000256" key="2">
    <source>
        <dbReference type="ARBA" id="ARBA00022723"/>
    </source>
</evidence>
<evidence type="ECO:0000256" key="4">
    <source>
        <dbReference type="ARBA" id="ARBA00023015"/>
    </source>
</evidence>
<keyword evidence="3" id="KW-0862">Zinc</keyword>
<evidence type="ECO:0000313" key="10">
    <source>
        <dbReference type="EMBL" id="RFU32275.1"/>
    </source>
</evidence>
<dbReference type="Pfam" id="PF04082">
    <property type="entry name" value="Fungal_trans"/>
    <property type="match status" value="1"/>
</dbReference>
<dbReference type="GO" id="GO:0006351">
    <property type="term" value="P:DNA-templated transcription"/>
    <property type="evidence" value="ECO:0007669"/>
    <property type="project" value="InterPro"/>
</dbReference>
<keyword evidence="6" id="KW-0804">Transcription</keyword>
<evidence type="ECO:0000256" key="6">
    <source>
        <dbReference type="ARBA" id="ARBA00023163"/>
    </source>
</evidence>
<dbReference type="InterPro" id="IPR052202">
    <property type="entry name" value="Yeast_MetPath_Reg"/>
</dbReference>
<dbReference type="CDD" id="cd12148">
    <property type="entry name" value="fungal_TF_MHR"/>
    <property type="match status" value="1"/>
</dbReference>
<dbReference type="PANTHER" id="PTHR47782:SF1">
    <property type="entry name" value="PYRIMIDINE PATHWAY REGULATORY PROTEIN 1"/>
    <property type="match status" value="1"/>
</dbReference>
<keyword evidence="7" id="KW-0539">Nucleus</keyword>
<dbReference type="InterPro" id="IPR036864">
    <property type="entry name" value="Zn2-C6_fun-type_DNA-bd_sf"/>
</dbReference>
<gene>
    <name evidence="10" type="ORF">B7463_g4064</name>
</gene>
<keyword evidence="11" id="KW-1185">Reference proteome</keyword>
<dbReference type="OMA" id="YNDGHEL"/>
<dbReference type="Proteomes" id="UP000258309">
    <property type="component" value="Unassembled WGS sequence"/>
</dbReference>
<evidence type="ECO:0000259" key="9">
    <source>
        <dbReference type="SMART" id="SM00906"/>
    </source>
</evidence>
<dbReference type="Gene3D" id="4.10.240.10">
    <property type="entry name" value="Zn(2)-C6 fungal-type DNA-binding domain"/>
    <property type="match status" value="1"/>
</dbReference>
<evidence type="ECO:0000313" key="11">
    <source>
        <dbReference type="Proteomes" id="UP000258309"/>
    </source>
</evidence>
<evidence type="ECO:0000256" key="8">
    <source>
        <dbReference type="SAM" id="MobiDB-lite"/>
    </source>
</evidence>
<accession>A0A3E2HFZ1</accession>
<dbReference type="GO" id="GO:0000981">
    <property type="term" value="F:DNA-binding transcription factor activity, RNA polymerase II-specific"/>
    <property type="evidence" value="ECO:0007669"/>
    <property type="project" value="InterPro"/>
</dbReference>
<evidence type="ECO:0000256" key="3">
    <source>
        <dbReference type="ARBA" id="ARBA00022833"/>
    </source>
</evidence>
<dbReference type="EMBL" id="NCSJ02000058">
    <property type="protein sequence ID" value="RFU32275.1"/>
    <property type="molecule type" value="Genomic_DNA"/>
</dbReference>
<dbReference type="GO" id="GO:0045944">
    <property type="term" value="P:positive regulation of transcription by RNA polymerase II"/>
    <property type="evidence" value="ECO:0007669"/>
    <property type="project" value="TreeGrafter"/>
</dbReference>
<dbReference type="AlphaFoldDB" id="A0A3E2HFZ1"/>
<feature type="region of interest" description="Disordered" evidence="8">
    <location>
        <begin position="98"/>
        <end position="129"/>
    </location>
</feature>
<dbReference type="GO" id="GO:0005634">
    <property type="term" value="C:nucleus"/>
    <property type="evidence" value="ECO:0007669"/>
    <property type="project" value="UniProtKB-SubCell"/>
</dbReference>
<organism evidence="10 11">
    <name type="scientific">Scytalidium lignicola</name>
    <name type="common">Hyphomycete</name>
    <dbReference type="NCBI Taxonomy" id="5539"/>
    <lineage>
        <taxon>Eukaryota</taxon>
        <taxon>Fungi</taxon>
        <taxon>Dikarya</taxon>
        <taxon>Ascomycota</taxon>
        <taxon>Pezizomycotina</taxon>
        <taxon>Leotiomycetes</taxon>
        <taxon>Leotiomycetes incertae sedis</taxon>
        <taxon>Scytalidium</taxon>
    </lineage>
</organism>
<comment type="caution">
    <text evidence="10">The sequence shown here is derived from an EMBL/GenBank/DDBJ whole genome shotgun (WGS) entry which is preliminary data.</text>
</comment>
<dbReference type="InterPro" id="IPR001138">
    <property type="entry name" value="Zn2Cys6_DnaBD"/>
</dbReference>